<dbReference type="AlphaFoldDB" id="A0AAN6XEN0"/>
<reference evidence="1" key="2">
    <citation type="submission" date="2023-05" db="EMBL/GenBank/DDBJ databases">
        <authorList>
            <consortium name="Lawrence Berkeley National Laboratory"/>
            <person name="Steindorff A."/>
            <person name="Hensen N."/>
            <person name="Bonometti L."/>
            <person name="Westerberg I."/>
            <person name="Brannstrom I.O."/>
            <person name="Guillou S."/>
            <person name="Cros-Aarteil S."/>
            <person name="Calhoun S."/>
            <person name="Haridas S."/>
            <person name="Kuo A."/>
            <person name="Mondo S."/>
            <person name="Pangilinan J."/>
            <person name="Riley R."/>
            <person name="Labutti K."/>
            <person name="Andreopoulos B."/>
            <person name="Lipzen A."/>
            <person name="Chen C."/>
            <person name="Yanf M."/>
            <person name="Daum C."/>
            <person name="Ng V."/>
            <person name="Clum A."/>
            <person name="Ohm R."/>
            <person name="Martin F."/>
            <person name="Silar P."/>
            <person name="Natvig D."/>
            <person name="Lalanne C."/>
            <person name="Gautier V."/>
            <person name="Ament-Velasquez S.L."/>
            <person name="Kruys A."/>
            <person name="Hutchinson M.I."/>
            <person name="Powell A.J."/>
            <person name="Barry K."/>
            <person name="Miller A.N."/>
            <person name="Grigoriev I.V."/>
            <person name="Debuchy R."/>
            <person name="Gladieux P."/>
            <person name="Thoren M.H."/>
            <person name="Johannesson H."/>
        </authorList>
    </citation>
    <scope>NUCLEOTIDE SEQUENCE</scope>
    <source>
        <strain evidence="1">CBS 315.58</strain>
    </source>
</reference>
<accession>A0AAN6XEN0</accession>
<keyword evidence="2" id="KW-1185">Reference proteome</keyword>
<organism evidence="1 2">
    <name type="scientific">Triangularia verruculosa</name>
    <dbReference type="NCBI Taxonomy" id="2587418"/>
    <lineage>
        <taxon>Eukaryota</taxon>
        <taxon>Fungi</taxon>
        <taxon>Dikarya</taxon>
        <taxon>Ascomycota</taxon>
        <taxon>Pezizomycotina</taxon>
        <taxon>Sordariomycetes</taxon>
        <taxon>Sordariomycetidae</taxon>
        <taxon>Sordariales</taxon>
        <taxon>Podosporaceae</taxon>
        <taxon>Triangularia</taxon>
    </lineage>
</organism>
<gene>
    <name evidence="1" type="ORF">QBC40DRAFT_228378</name>
</gene>
<evidence type="ECO:0000313" key="2">
    <source>
        <dbReference type="Proteomes" id="UP001303160"/>
    </source>
</evidence>
<dbReference type="Proteomes" id="UP001303160">
    <property type="component" value="Unassembled WGS sequence"/>
</dbReference>
<dbReference type="SUPFAM" id="SSF54695">
    <property type="entry name" value="POZ domain"/>
    <property type="match status" value="1"/>
</dbReference>
<dbReference type="EMBL" id="MU863935">
    <property type="protein sequence ID" value="KAK4199184.1"/>
    <property type="molecule type" value="Genomic_DNA"/>
</dbReference>
<proteinExistence type="predicted"/>
<name>A0AAN6XEN0_9PEZI</name>
<evidence type="ECO:0008006" key="3">
    <source>
        <dbReference type="Google" id="ProtNLM"/>
    </source>
</evidence>
<evidence type="ECO:0000313" key="1">
    <source>
        <dbReference type="EMBL" id="KAK4199184.1"/>
    </source>
</evidence>
<sequence>MSDDEISRLRRAEYQQEIIDPDGDLFLHVGPASRQEYSTDEIEFHVTRFQVCSATLRRASPFFKSMLFGPWVHSKPSDPDATWVVDLPEDDDGAMEVILNILHGRFNKVPRCDSTREDVPEGFTPYPFDTDLLYDIVVAVDKYDLFHVVQPFLAKWVAYVSSQQVMDPVAQRLLLETAWILGDEAVFASEIKELALNSFLKGDESELVISAKHRKNWDGFRYYSIDNVEVKDEDLSIEDLVRRARTGMLQHVLDWHHQHVSSRLKGPRTCSDKCDALILGTLMQRETKAMSSSTAKSLWTKADDIPSHYTVRTFLKFLGRQIYYKFPRLDEEKHEKCGPEKYWNDQKSVMLEDLDVFKKLIFTKDMIEDMKEQRKKWFGSNPPELV</sequence>
<comment type="caution">
    <text evidence="1">The sequence shown here is derived from an EMBL/GenBank/DDBJ whole genome shotgun (WGS) entry which is preliminary data.</text>
</comment>
<dbReference type="InterPro" id="IPR011333">
    <property type="entry name" value="SKP1/BTB/POZ_sf"/>
</dbReference>
<dbReference type="Gene3D" id="3.30.710.10">
    <property type="entry name" value="Potassium Channel Kv1.1, Chain A"/>
    <property type="match status" value="1"/>
</dbReference>
<protein>
    <recommendedName>
        <fullName evidence="3">BTB domain-containing protein</fullName>
    </recommendedName>
</protein>
<reference evidence="1" key="1">
    <citation type="journal article" date="2023" name="Mol. Phylogenet. Evol.">
        <title>Genome-scale phylogeny and comparative genomics of the fungal order Sordariales.</title>
        <authorList>
            <person name="Hensen N."/>
            <person name="Bonometti L."/>
            <person name="Westerberg I."/>
            <person name="Brannstrom I.O."/>
            <person name="Guillou S."/>
            <person name="Cros-Aarteil S."/>
            <person name="Calhoun S."/>
            <person name="Haridas S."/>
            <person name="Kuo A."/>
            <person name="Mondo S."/>
            <person name="Pangilinan J."/>
            <person name="Riley R."/>
            <person name="LaButti K."/>
            <person name="Andreopoulos B."/>
            <person name="Lipzen A."/>
            <person name="Chen C."/>
            <person name="Yan M."/>
            <person name="Daum C."/>
            <person name="Ng V."/>
            <person name="Clum A."/>
            <person name="Steindorff A."/>
            <person name="Ohm R.A."/>
            <person name="Martin F."/>
            <person name="Silar P."/>
            <person name="Natvig D.O."/>
            <person name="Lalanne C."/>
            <person name="Gautier V."/>
            <person name="Ament-Velasquez S.L."/>
            <person name="Kruys A."/>
            <person name="Hutchinson M.I."/>
            <person name="Powell A.J."/>
            <person name="Barry K."/>
            <person name="Miller A.N."/>
            <person name="Grigoriev I.V."/>
            <person name="Debuchy R."/>
            <person name="Gladieux P."/>
            <person name="Hiltunen Thoren M."/>
            <person name="Johannesson H."/>
        </authorList>
    </citation>
    <scope>NUCLEOTIDE SEQUENCE</scope>
    <source>
        <strain evidence="1">CBS 315.58</strain>
    </source>
</reference>